<dbReference type="FunFam" id="1.10.8.10:FF:000003">
    <property type="entry name" value="UV excision repair protein RAD23 homolog"/>
    <property type="match status" value="1"/>
</dbReference>
<evidence type="ECO:0000259" key="8">
    <source>
        <dbReference type="PROSITE" id="PS50053"/>
    </source>
</evidence>
<dbReference type="PANTHER" id="PTHR10621">
    <property type="entry name" value="UV EXCISION REPAIR PROTEIN RAD23"/>
    <property type="match status" value="1"/>
</dbReference>
<dbReference type="FunFam" id="1.10.8.10:FF:000002">
    <property type="entry name" value="UV excision repair protein RAD23 homolog"/>
    <property type="match status" value="1"/>
</dbReference>
<dbReference type="EMBL" id="JABFAI010000367">
    <property type="protein sequence ID" value="KAF4945396.1"/>
    <property type="molecule type" value="Genomic_DNA"/>
</dbReference>
<dbReference type="PRINTS" id="PR01839">
    <property type="entry name" value="RAD23PROTEIN"/>
</dbReference>
<feature type="domain" description="Ubiquitin-like" evidence="8">
    <location>
        <begin position="1"/>
        <end position="76"/>
    </location>
</feature>
<dbReference type="InterPro" id="IPR004806">
    <property type="entry name" value="Rad23"/>
</dbReference>
<feature type="compositionally biased region" description="Low complexity" evidence="6">
    <location>
        <begin position="196"/>
        <end position="215"/>
    </location>
</feature>
<evidence type="ECO:0000313" key="10">
    <source>
        <dbReference type="Proteomes" id="UP000604273"/>
    </source>
</evidence>
<reference evidence="9" key="2">
    <citation type="submission" date="2020-05" db="EMBL/GenBank/DDBJ databases">
        <authorList>
            <person name="Kim H.-S."/>
            <person name="Proctor R.H."/>
            <person name="Brown D.W."/>
        </authorList>
    </citation>
    <scope>NUCLEOTIDE SEQUENCE</scope>
    <source>
        <strain evidence="9">NRRL 45417</strain>
    </source>
</reference>
<dbReference type="GO" id="GO:0005829">
    <property type="term" value="C:cytosol"/>
    <property type="evidence" value="ECO:0007669"/>
    <property type="project" value="TreeGrafter"/>
</dbReference>
<organism evidence="9 10">
    <name type="scientific">Fusarium gaditjirri</name>
    <dbReference type="NCBI Taxonomy" id="282569"/>
    <lineage>
        <taxon>Eukaryota</taxon>
        <taxon>Fungi</taxon>
        <taxon>Dikarya</taxon>
        <taxon>Ascomycota</taxon>
        <taxon>Pezizomycotina</taxon>
        <taxon>Sordariomycetes</taxon>
        <taxon>Hypocreomycetidae</taxon>
        <taxon>Hypocreales</taxon>
        <taxon>Nectriaceae</taxon>
        <taxon>Fusarium</taxon>
        <taxon>Fusarium nisikadoi species complex</taxon>
    </lineage>
</organism>
<protein>
    <recommendedName>
        <fullName evidence="5">UV excision repair protein RAD23</fullName>
    </recommendedName>
</protein>
<dbReference type="GO" id="GO:0003684">
    <property type="term" value="F:damaged DNA binding"/>
    <property type="evidence" value="ECO:0007669"/>
    <property type="project" value="UniProtKB-UniRule"/>
</dbReference>
<dbReference type="FunFam" id="3.10.20.90:FF:000175">
    <property type="entry name" value="UV excision repair protein Rad23"/>
    <property type="match status" value="1"/>
</dbReference>
<dbReference type="InterPro" id="IPR006636">
    <property type="entry name" value="STI1_HS-bd"/>
</dbReference>
<evidence type="ECO:0000256" key="1">
    <source>
        <dbReference type="ARBA" id="ARBA00022737"/>
    </source>
</evidence>
<dbReference type="SMART" id="SM00727">
    <property type="entry name" value="STI1"/>
    <property type="match status" value="1"/>
</dbReference>
<dbReference type="AlphaFoldDB" id="A0A8H4ST67"/>
<dbReference type="InterPro" id="IPR036353">
    <property type="entry name" value="XPC-bd_sf"/>
</dbReference>
<evidence type="ECO:0000256" key="2">
    <source>
        <dbReference type="ARBA" id="ARBA00022763"/>
    </source>
</evidence>
<dbReference type="SMART" id="SM00165">
    <property type="entry name" value="UBA"/>
    <property type="match status" value="2"/>
</dbReference>
<dbReference type="GO" id="GO:0005654">
    <property type="term" value="C:nucleoplasm"/>
    <property type="evidence" value="ECO:0007669"/>
    <property type="project" value="TreeGrafter"/>
</dbReference>
<feature type="region of interest" description="Disordered" evidence="6">
    <location>
        <begin position="192"/>
        <end position="224"/>
    </location>
</feature>
<dbReference type="PROSITE" id="PS50030">
    <property type="entry name" value="UBA"/>
    <property type="match status" value="2"/>
</dbReference>
<comment type="subcellular location">
    <subcellularLocation>
        <location evidence="5">Nucleus</location>
    </subcellularLocation>
    <subcellularLocation>
        <location evidence="5">Cytoplasm</location>
    </subcellularLocation>
</comment>
<feature type="region of interest" description="Disordered" evidence="6">
    <location>
        <begin position="75"/>
        <end position="144"/>
    </location>
</feature>
<keyword evidence="4 5" id="KW-0539">Nucleus</keyword>
<dbReference type="InterPro" id="IPR029071">
    <property type="entry name" value="Ubiquitin-like_domsf"/>
</dbReference>
<dbReference type="Gene3D" id="1.10.10.540">
    <property type="entry name" value="XPC-binding domain"/>
    <property type="match status" value="1"/>
</dbReference>
<feature type="domain" description="UBA" evidence="7">
    <location>
        <begin position="337"/>
        <end position="378"/>
    </location>
</feature>
<feature type="domain" description="UBA" evidence="7">
    <location>
        <begin position="144"/>
        <end position="184"/>
    </location>
</feature>
<dbReference type="GO" id="GO:0043130">
    <property type="term" value="F:ubiquitin binding"/>
    <property type="evidence" value="ECO:0007669"/>
    <property type="project" value="UniProtKB-UniRule"/>
</dbReference>
<keyword evidence="3 5" id="KW-0234">DNA repair</keyword>
<dbReference type="PROSITE" id="PS50053">
    <property type="entry name" value="UBIQUITIN_2"/>
    <property type="match status" value="1"/>
</dbReference>
<dbReference type="InterPro" id="IPR015940">
    <property type="entry name" value="UBA"/>
</dbReference>
<dbReference type="GO" id="GO:0006289">
    <property type="term" value="P:nucleotide-excision repair"/>
    <property type="evidence" value="ECO:0007669"/>
    <property type="project" value="UniProtKB-UniRule"/>
</dbReference>
<dbReference type="InterPro" id="IPR009060">
    <property type="entry name" value="UBA-like_sf"/>
</dbReference>
<dbReference type="SUPFAM" id="SSF46934">
    <property type="entry name" value="UBA-like"/>
    <property type="match status" value="2"/>
</dbReference>
<dbReference type="SUPFAM" id="SSF54236">
    <property type="entry name" value="Ubiquitin-like"/>
    <property type="match status" value="1"/>
</dbReference>
<gene>
    <name evidence="9" type="ORF">FGADI_11978</name>
</gene>
<dbReference type="NCBIfam" id="TIGR00601">
    <property type="entry name" value="rad23"/>
    <property type="match status" value="1"/>
</dbReference>
<feature type="compositionally biased region" description="Low complexity" evidence="6">
    <location>
        <begin position="83"/>
        <end position="118"/>
    </location>
</feature>
<sequence>MKVTFKDLKQQKFTLDVEPSELISAVKEKISAEKGWEPKLQKLIYSGKILKDEETVGSYNIEEKGFVVCMVNKPKPKPEPKAAESSAPPATPAQAVANTPAAPAAPAQSSSHQAAVPATPTPQRSVDAGTGAQAEEPSGLAMGSQRTEAIANMEAMGFERSQIEAAMRAAFNNPDRAVEYLLNGIPDNIRQEQQQREAAPAAPASQPAQPAVSAQGGSDEGGVNLFDLAAQRGGSGGRGGNGGNQAAAAAAAAAAAGQGGDLGNLDFLRHNAQFQQLRQVVQQQPQMLEPILQQLGAGNPQLAELIATNPDQFLQLLGEYADDDTPLPPGAQAISVTEEERDAIERLCRLGFDRDQAIQAYFACDKNEELAANFLFDQPEDDEPAPNNN</sequence>
<dbReference type="OrthoDB" id="419317at2759"/>
<dbReference type="GO" id="GO:0031593">
    <property type="term" value="F:polyubiquitin modification-dependent protein binding"/>
    <property type="evidence" value="ECO:0007669"/>
    <property type="project" value="UniProtKB-UniRule"/>
</dbReference>
<evidence type="ECO:0000256" key="5">
    <source>
        <dbReference type="RuleBase" id="RU367049"/>
    </source>
</evidence>
<proteinExistence type="inferred from homology"/>
<dbReference type="Gene3D" id="1.10.8.10">
    <property type="entry name" value="DNA helicase RuvA subunit, C-terminal domain"/>
    <property type="match status" value="2"/>
</dbReference>
<dbReference type="GO" id="GO:0043161">
    <property type="term" value="P:proteasome-mediated ubiquitin-dependent protein catabolic process"/>
    <property type="evidence" value="ECO:0007669"/>
    <property type="project" value="UniProtKB-UniRule"/>
</dbReference>
<dbReference type="Proteomes" id="UP000604273">
    <property type="component" value="Unassembled WGS sequence"/>
</dbReference>
<dbReference type="CDD" id="cd01805">
    <property type="entry name" value="Ubl_Rad23"/>
    <property type="match status" value="1"/>
</dbReference>
<dbReference type="PANTHER" id="PTHR10621:SF0">
    <property type="entry name" value="UV EXCISION REPAIR PROTEIN RAD23"/>
    <property type="match status" value="1"/>
</dbReference>
<dbReference type="Gene3D" id="3.10.20.90">
    <property type="entry name" value="Phosphatidylinositol 3-kinase Catalytic Subunit, Chain A, domain 1"/>
    <property type="match status" value="1"/>
</dbReference>
<dbReference type="InterPro" id="IPR015360">
    <property type="entry name" value="XPC-bd"/>
</dbReference>
<keyword evidence="5" id="KW-0963">Cytoplasm</keyword>
<dbReference type="Pfam" id="PF00627">
    <property type="entry name" value="UBA"/>
    <property type="match status" value="2"/>
</dbReference>
<reference evidence="9" key="1">
    <citation type="journal article" date="2020" name="BMC Genomics">
        <title>Correction to: Identification and distribution of gene clusters required for synthesis of sphingolipid metabolism inhibitors in diverse species of the filamentous fungus Fusarium.</title>
        <authorList>
            <person name="Kim H.S."/>
            <person name="Lohmar J.M."/>
            <person name="Busman M."/>
            <person name="Brown D.W."/>
            <person name="Naumann T.A."/>
            <person name="Divon H.H."/>
            <person name="Lysoe E."/>
            <person name="Uhlig S."/>
            <person name="Proctor R.H."/>
        </authorList>
    </citation>
    <scope>NUCLEOTIDE SEQUENCE</scope>
    <source>
        <strain evidence="9">NRRL 45417</strain>
    </source>
</reference>
<keyword evidence="2 5" id="KW-0227">DNA damage</keyword>
<name>A0A8H4ST67_9HYPO</name>
<dbReference type="SMART" id="SM00213">
    <property type="entry name" value="UBQ"/>
    <property type="match status" value="1"/>
</dbReference>
<comment type="similarity">
    <text evidence="5">Belongs to the RAD23 family.</text>
</comment>
<dbReference type="Pfam" id="PF00240">
    <property type="entry name" value="ubiquitin"/>
    <property type="match status" value="1"/>
</dbReference>
<dbReference type="CDD" id="cd14281">
    <property type="entry name" value="UBA2_Rad23_like"/>
    <property type="match status" value="1"/>
</dbReference>
<dbReference type="FunFam" id="1.10.10.540:FF:000001">
    <property type="entry name" value="UV excision repair protein RAD23 B"/>
    <property type="match status" value="1"/>
</dbReference>
<dbReference type="GO" id="GO:0070628">
    <property type="term" value="F:proteasome binding"/>
    <property type="evidence" value="ECO:0007669"/>
    <property type="project" value="TreeGrafter"/>
</dbReference>
<evidence type="ECO:0000256" key="6">
    <source>
        <dbReference type="SAM" id="MobiDB-lite"/>
    </source>
</evidence>
<dbReference type="InterPro" id="IPR000626">
    <property type="entry name" value="Ubiquitin-like_dom"/>
</dbReference>
<keyword evidence="10" id="KW-1185">Reference proteome</keyword>
<evidence type="ECO:0000256" key="4">
    <source>
        <dbReference type="ARBA" id="ARBA00023242"/>
    </source>
</evidence>
<dbReference type="SUPFAM" id="SSF101238">
    <property type="entry name" value="XPC-binding domain"/>
    <property type="match status" value="1"/>
</dbReference>
<evidence type="ECO:0000259" key="7">
    <source>
        <dbReference type="PROSITE" id="PS50030"/>
    </source>
</evidence>
<comment type="caution">
    <text evidence="9">The sequence shown here is derived from an EMBL/GenBank/DDBJ whole genome shotgun (WGS) entry which is preliminary data.</text>
</comment>
<keyword evidence="1" id="KW-0677">Repeat</keyword>
<evidence type="ECO:0000256" key="3">
    <source>
        <dbReference type="ARBA" id="ARBA00023204"/>
    </source>
</evidence>
<comment type="function">
    <text evidence="5">Multiubiquitin chain receptor involved in modulation of proteasomal degradation. Involved in nucleotide excision repair.</text>
</comment>
<dbReference type="Pfam" id="PF09280">
    <property type="entry name" value="XPC-binding"/>
    <property type="match status" value="1"/>
</dbReference>
<accession>A0A8H4ST67</accession>
<evidence type="ECO:0000313" key="9">
    <source>
        <dbReference type="EMBL" id="KAF4945396.1"/>
    </source>
</evidence>